<gene>
    <name evidence="3" type="ORF">VNO77_25608</name>
</gene>
<dbReference type="AlphaFoldDB" id="A0AAN9QB28"/>
<keyword evidence="4" id="KW-1185">Reference proteome</keyword>
<feature type="transmembrane region" description="Helical" evidence="2">
    <location>
        <begin position="126"/>
        <end position="146"/>
    </location>
</feature>
<dbReference type="PANTHER" id="PTHR35997">
    <property type="entry name" value="COTTON FIBER PROTEIN-RELATED"/>
    <property type="match status" value="1"/>
</dbReference>
<feature type="region of interest" description="Disordered" evidence="1">
    <location>
        <begin position="211"/>
        <end position="237"/>
    </location>
</feature>
<dbReference type="EMBL" id="JAYMYQ010000005">
    <property type="protein sequence ID" value="KAK7331385.1"/>
    <property type="molecule type" value="Genomic_DNA"/>
</dbReference>
<dbReference type="Proteomes" id="UP001367508">
    <property type="component" value="Unassembled WGS sequence"/>
</dbReference>
<feature type="transmembrane region" description="Helical" evidence="2">
    <location>
        <begin position="95"/>
        <end position="114"/>
    </location>
</feature>
<name>A0AAN9QB28_CANGL</name>
<dbReference type="Pfam" id="PF05553">
    <property type="entry name" value="DUF761"/>
    <property type="match status" value="1"/>
</dbReference>
<evidence type="ECO:0008006" key="5">
    <source>
        <dbReference type="Google" id="ProtNLM"/>
    </source>
</evidence>
<organism evidence="3 4">
    <name type="scientific">Canavalia gladiata</name>
    <name type="common">Sword bean</name>
    <name type="synonym">Dolichos gladiatus</name>
    <dbReference type="NCBI Taxonomy" id="3824"/>
    <lineage>
        <taxon>Eukaryota</taxon>
        <taxon>Viridiplantae</taxon>
        <taxon>Streptophyta</taxon>
        <taxon>Embryophyta</taxon>
        <taxon>Tracheophyta</taxon>
        <taxon>Spermatophyta</taxon>
        <taxon>Magnoliopsida</taxon>
        <taxon>eudicotyledons</taxon>
        <taxon>Gunneridae</taxon>
        <taxon>Pentapetalae</taxon>
        <taxon>rosids</taxon>
        <taxon>fabids</taxon>
        <taxon>Fabales</taxon>
        <taxon>Fabaceae</taxon>
        <taxon>Papilionoideae</taxon>
        <taxon>50 kb inversion clade</taxon>
        <taxon>NPAAA clade</taxon>
        <taxon>indigoferoid/millettioid clade</taxon>
        <taxon>Phaseoleae</taxon>
        <taxon>Canavalia</taxon>
    </lineage>
</organism>
<reference evidence="3 4" key="1">
    <citation type="submission" date="2024-01" db="EMBL/GenBank/DDBJ databases">
        <title>The genomes of 5 underutilized Papilionoideae crops provide insights into root nodulation and disease resistanc.</title>
        <authorList>
            <person name="Jiang F."/>
        </authorList>
    </citation>
    <scope>NUCLEOTIDE SEQUENCE [LARGE SCALE GENOMIC DNA]</scope>
    <source>
        <strain evidence="3">LVBAO_FW01</strain>
        <tissue evidence="3">Leaves</tissue>
    </source>
</reference>
<dbReference type="PANTHER" id="PTHR35997:SF6">
    <property type="entry name" value="COTTON FIBER PROTEIN"/>
    <property type="match status" value="1"/>
</dbReference>
<proteinExistence type="predicted"/>
<evidence type="ECO:0000256" key="2">
    <source>
        <dbReference type="SAM" id="Phobius"/>
    </source>
</evidence>
<accession>A0AAN9QB28</accession>
<keyword evidence="2" id="KW-1133">Transmembrane helix</keyword>
<comment type="caution">
    <text evidence="3">The sequence shown here is derived from an EMBL/GenBank/DDBJ whole genome shotgun (WGS) entry which is preliminary data.</text>
</comment>
<evidence type="ECO:0000256" key="1">
    <source>
        <dbReference type="SAM" id="MobiDB-lite"/>
    </source>
</evidence>
<dbReference type="InterPro" id="IPR008480">
    <property type="entry name" value="DUF761_pln"/>
</dbReference>
<keyword evidence="2" id="KW-0472">Membrane</keyword>
<evidence type="ECO:0000313" key="3">
    <source>
        <dbReference type="EMBL" id="KAK7331385.1"/>
    </source>
</evidence>
<sequence>MTKSIGPQWAQMGPKAQWLPKEEELPLVDHFKLQDSFGTPTKSQFYKHTKNKPQHKLHTPVTCLASNMAKTPYLEEDFVKYYKPKDHHTQKTKNLSFFASIFSVFIYVCVFYIFNLSPYSLFNNNIFWFLMSNTLILIIAADYGAFSSSKQKQDLYGEYVKHSQATRNHVSSYVVPKYVDQVVDKHCISPKQEFGGELLHVKKEPIYHENSDHNIPQHVAPNQPKKPSKSSNEKKPTLYLQVDDDGCKKLEEKAIIHPRIYQRSKSDRSNRTKHMVNEEKMNKVQRSETMKVEANVEEENEFSKMSNEDLNRRVEEFIQKFNRQIRLQARNVYQ</sequence>
<evidence type="ECO:0000313" key="4">
    <source>
        <dbReference type="Proteomes" id="UP001367508"/>
    </source>
</evidence>
<keyword evidence="2" id="KW-0812">Transmembrane</keyword>
<protein>
    <recommendedName>
        <fullName evidence="5">Cotton fiber protein</fullName>
    </recommendedName>
</protein>